<protein>
    <recommendedName>
        <fullName evidence="9">Amino acid permease/ SLC12A domain-containing protein</fullName>
    </recommendedName>
</protein>
<feature type="transmembrane region" description="Helical" evidence="6">
    <location>
        <begin position="405"/>
        <end position="429"/>
    </location>
</feature>
<feature type="transmembrane region" description="Helical" evidence="6">
    <location>
        <begin position="200"/>
        <end position="220"/>
    </location>
</feature>
<dbReference type="Proteomes" id="UP000015100">
    <property type="component" value="Unassembled WGS sequence"/>
</dbReference>
<dbReference type="GO" id="GO:0015179">
    <property type="term" value="F:L-amino acid transmembrane transporter activity"/>
    <property type="evidence" value="ECO:0007669"/>
    <property type="project" value="TreeGrafter"/>
</dbReference>
<evidence type="ECO:0000256" key="5">
    <source>
        <dbReference type="SAM" id="MobiDB-lite"/>
    </source>
</evidence>
<dbReference type="AlphaFoldDB" id="S7ZZ88"/>
<evidence type="ECO:0000256" key="4">
    <source>
        <dbReference type="ARBA" id="ARBA00023136"/>
    </source>
</evidence>
<feature type="transmembrane region" description="Helical" evidence="6">
    <location>
        <begin position="354"/>
        <end position="373"/>
    </location>
</feature>
<feature type="transmembrane region" description="Helical" evidence="6">
    <location>
        <begin position="302"/>
        <end position="324"/>
    </location>
</feature>
<accession>S7ZZ88</accession>
<dbReference type="EMBL" id="AQGS01001030">
    <property type="protein sequence ID" value="EPS35754.1"/>
    <property type="molecule type" value="Genomic_DNA"/>
</dbReference>
<dbReference type="eggNOG" id="KOG1287">
    <property type="taxonomic scope" value="Eukaryota"/>
</dbReference>
<organism evidence="7 8">
    <name type="scientific">Dactylellina haptotyla (strain CBS 200.50)</name>
    <name type="common">Nematode-trapping fungus</name>
    <name type="synonym">Monacrosporium haptotylum</name>
    <dbReference type="NCBI Taxonomy" id="1284197"/>
    <lineage>
        <taxon>Eukaryota</taxon>
        <taxon>Fungi</taxon>
        <taxon>Dikarya</taxon>
        <taxon>Ascomycota</taxon>
        <taxon>Pezizomycotina</taxon>
        <taxon>Orbiliomycetes</taxon>
        <taxon>Orbiliales</taxon>
        <taxon>Orbiliaceae</taxon>
        <taxon>Dactylellina</taxon>
    </lineage>
</organism>
<dbReference type="InterPro" id="IPR002293">
    <property type="entry name" value="AA/rel_permease1"/>
</dbReference>
<dbReference type="Gene3D" id="1.20.1740.10">
    <property type="entry name" value="Amino acid/polyamine transporter I"/>
    <property type="match status" value="1"/>
</dbReference>
<feature type="transmembrane region" description="Helical" evidence="6">
    <location>
        <begin position="110"/>
        <end position="132"/>
    </location>
</feature>
<name>S7ZZ88_DACHA</name>
<gene>
    <name evidence="7" type="ORF">H072_10698</name>
</gene>
<evidence type="ECO:0000256" key="2">
    <source>
        <dbReference type="ARBA" id="ARBA00022692"/>
    </source>
</evidence>
<keyword evidence="3 6" id="KW-1133">Transmembrane helix</keyword>
<keyword evidence="4 6" id="KW-0472">Membrane</keyword>
<dbReference type="HOGENOM" id="CLU_013661_4_1_1"/>
<evidence type="ECO:0000256" key="1">
    <source>
        <dbReference type="ARBA" id="ARBA00004141"/>
    </source>
</evidence>
<feature type="region of interest" description="Disordered" evidence="5">
    <location>
        <begin position="40"/>
        <end position="63"/>
    </location>
</feature>
<comment type="caution">
    <text evidence="7">The sequence shown here is derived from an EMBL/GenBank/DDBJ whole genome shotgun (WGS) entry which is preliminary data.</text>
</comment>
<evidence type="ECO:0000256" key="3">
    <source>
        <dbReference type="ARBA" id="ARBA00022989"/>
    </source>
</evidence>
<feature type="transmembrane region" description="Helical" evidence="6">
    <location>
        <begin position="435"/>
        <end position="452"/>
    </location>
</feature>
<dbReference type="STRING" id="1284197.S7ZZ88"/>
<feature type="transmembrane region" description="Helical" evidence="6">
    <location>
        <begin position="464"/>
        <end position="485"/>
    </location>
</feature>
<evidence type="ECO:0000256" key="6">
    <source>
        <dbReference type="SAM" id="Phobius"/>
    </source>
</evidence>
<keyword evidence="2 6" id="KW-0812">Transmembrane</keyword>
<sequence length="553" mass="60281">MSAFDERGDNVPLLHDDVHGQVEENADDIISNAFARTTPTTGERWHSPLVLSPGSDPSSHAGAVSRTVPETATFGRNLGWFHVYSLIVSRIIGSGIFATPGSIYRSVGSIGLSLLLWFLGAIIAACALTVSLEYGCMLPRSGGEKVYLEFTYAKPKYLASILFAFYTIFLYTGASNCIVFGEYVTFAFGLPDTKFVTRGFALALLTFTVVIHGCFLRAGIAVQTALGYTKIILMIFITLTAMVVVIRGKGAVNTGSLFEGSIWGWGSVSPALLKVTYAYQGYATANDVMNEIKNPVRTLRTAATAALATVCLMYFFVNLAYFSVVSGDDIKNSGELIGGLFFARVFGENIGRRVLSLAVAISTAGNVMSGFFSHSRLDQEVARQGVIPFSKFFASSRPFNAPLSALSLTYVPAVFIIIATPPADIYAFILDVQSYAQQFFALAIVVGLVLLRRTQPNLQRPYKAPWVAVAVRMITCFALIMAPFIKPKGGQGDVRFWYGTYAVATLSVLCIAVIYWYVWTVELPRRKGYELVEQAEILDDGTSVTILVKEPRI</sequence>
<dbReference type="GO" id="GO:0016020">
    <property type="term" value="C:membrane"/>
    <property type="evidence" value="ECO:0007669"/>
    <property type="project" value="UniProtKB-SubCell"/>
</dbReference>
<feature type="transmembrane region" description="Helical" evidence="6">
    <location>
        <begin position="226"/>
        <end position="246"/>
    </location>
</feature>
<feature type="transmembrane region" description="Helical" evidence="6">
    <location>
        <begin position="497"/>
        <end position="518"/>
    </location>
</feature>
<evidence type="ECO:0000313" key="7">
    <source>
        <dbReference type="EMBL" id="EPS35754.1"/>
    </source>
</evidence>
<feature type="transmembrane region" description="Helical" evidence="6">
    <location>
        <begin position="79"/>
        <end position="98"/>
    </location>
</feature>
<evidence type="ECO:0008006" key="9">
    <source>
        <dbReference type="Google" id="ProtNLM"/>
    </source>
</evidence>
<reference evidence="8" key="2">
    <citation type="submission" date="2013-04" db="EMBL/GenBank/DDBJ databases">
        <title>Genomic mechanisms accounting for the adaptation to parasitism in nematode-trapping fungi.</title>
        <authorList>
            <person name="Ahren D.G."/>
        </authorList>
    </citation>
    <scope>NUCLEOTIDE SEQUENCE [LARGE SCALE GENOMIC DNA]</scope>
    <source>
        <strain evidence="8">CBS 200.50</strain>
    </source>
</reference>
<dbReference type="Pfam" id="PF13520">
    <property type="entry name" value="AA_permease_2"/>
    <property type="match status" value="1"/>
</dbReference>
<dbReference type="OrthoDB" id="5982228at2759"/>
<evidence type="ECO:0000313" key="8">
    <source>
        <dbReference type="Proteomes" id="UP000015100"/>
    </source>
</evidence>
<dbReference type="OMA" id="EGSNWSW"/>
<comment type="subcellular location">
    <subcellularLocation>
        <location evidence="1">Membrane</location>
        <topology evidence="1">Multi-pass membrane protein</topology>
    </subcellularLocation>
</comment>
<proteinExistence type="predicted"/>
<dbReference type="PANTHER" id="PTHR11785:SF532">
    <property type="entry name" value="TRANSPORTER, PUTATIVE (EUROFUNG)-RELATED"/>
    <property type="match status" value="1"/>
</dbReference>
<reference evidence="7 8" key="1">
    <citation type="journal article" date="2013" name="PLoS Genet.">
        <title>Genomic mechanisms accounting for the adaptation to parasitism in nematode-trapping fungi.</title>
        <authorList>
            <person name="Meerupati T."/>
            <person name="Andersson K.M."/>
            <person name="Friman E."/>
            <person name="Kumar D."/>
            <person name="Tunlid A."/>
            <person name="Ahren D."/>
        </authorList>
    </citation>
    <scope>NUCLEOTIDE SEQUENCE [LARGE SCALE GENOMIC DNA]</scope>
    <source>
        <strain evidence="7 8">CBS 200.50</strain>
    </source>
</reference>
<dbReference type="PANTHER" id="PTHR11785">
    <property type="entry name" value="AMINO ACID TRANSPORTER"/>
    <property type="match status" value="1"/>
</dbReference>
<dbReference type="InterPro" id="IPR050598">
    <property type="entry name" value="AminoAcid_Transporter"/>
</dbReference>
<keyword evidence="8" id="KW-1185">Reference proteome</keyword>
<feature type="transmembrane region" description="Helical" evidence="6">
    <location>
        <begin position="157"/>
        <end position="179"/>
    </location>
</feature>
<dbReference type="PIRSF" id="PIRSF006060">
    <property type="entry name" value="AA_transporter"/>
    <property type="match status" value="1"/>
</dbReference>